<evidence type="ECO:0000256" key="1">
    <source>
        <dbReference type="ARBA" id="ARBA00004123"/>
    </source>
</evidence>
<dbReference type="Gene3D" id="3.30.70.330">
    <property type="match status" value="1"/>
</dbReference>
<dbReference type="EMBL" id="VWRR01000002">
    <property type="protein sequence ID" value="KAF6004929.1"/>
    <property type="molecule type" value="Genomic_DNA"/>
</dbReference>
<feature type="region of interest" description="Disordered" evidence="9">
    <location>
        <begin position="119"/>
        <end position="143"/>
    </location>
</feature>
<reference evidence="11 12" key="1">
    <citation type="journal article" date="2020" name="J. Phycol.">
        <title>Comparative genome analysis reveals Cyanidiococcus gen. nov., a new extremophilic red algal genus sister to Cyanidioschyzon (Cyanidioschyzonaceae, Rhodophyta).</title>
        <authorList>
            <person name="Liu S.-L."/>
            <person name="Chiang Y.-R."/>
            <person name="Yoon H.S."/>
            <person name="Fu H.-Y."/>
        </authorList>
    </citation>
    <scope>NUCLEOTIDE SEQUENCE [LARGE SCALE GENOMIC DNA]</scope>
    <source>
        <strain evidence="11 12">THAL066</strain>
    </source>
</reference>
<evidence type="ECO:0000256" key="8">
    <source>
        <dbReference type="RuleBase" id="RU364036"/>
    </source>
</evidence>
<name>A0A7J7IQC2_9RHOD</name>
<dbReference type="GO" id="GO:0005634">
    <property type="term" value="C:nucleus"/>
    <property type="evidence" value="ECO:0007669"/>
    <property type="project" value="UniProtKB-SubCell"/>
</dbReference>
<dbReference type="SUPFAM" id="SSF54928">
    <property type="entry name" value="RNA-binding domain, RBD"/>
    <property type="match status" value="1"/>
</dbReference>
<comment type="caution">
    <text evidence="11">The sequence shown here is derived from an EMBL/GenBank/DDBJ whole genome shotgun (WGS) entry which is preliminary data.</text>
</comment>
<keyword evidence="4 7" id="KW-0694">RNA-binding</keyword>
<evidence type="ECO:0000256" key="9">
    <source>
        <dbReference type="SAM" id="MobiDB-lite"/>
    </source>
</evidence>
<dbReference type="AlphaFoldDB" id="A0A7J7IQC2"/>
<evidence type="ECO:0000256" key="2">
    <source>
        <dbReference type="ARBA" id="ARBA00010725"/>
    </source>
</evidence>
<dbReference type="CDD" id="cd12240">
    <property type="entry name" value="RRM_NCBP2"/>
    <property type="match status" value="1"/>
</dbReference>
<evidence type="ECO:0000313" key="11">
    <source>
        <dbReference type="EMBL" id="KAF6004929.1"/>
    </source>
</evidence>
<dbReference type="GO" id="GO:0045292">
    <property type="term" value="P:mRNA cis splicing, via spliceosome"/>
    <property type="evidence" value="ECO:0007669"/>
    <property type="project" value="InterPro"/>
</dbReference>
<keyword evidence="6 8" id="KW-0539">Nucleus</keyword>
<keyword evidence="5 8" id="KW-0508">mRNA splicing</keyword>
<proteinExistence type="inferred from homology"/>
<evidence type="ECO:0000256" key="6">
    <source>
        <dbReference type="ARBA" id="ARBA00023242"/>
    </source>
</evidence>
<dbReference type="InterPro" id="IPR000504">
    <property type="entry name" value="RRM_dom"/>
</dbReference>
<dbReference type="InterPro" id="IPR012677">
    <property type="entry name" value="Nucleotide-bd_a/b_plait_sf"/>
</dbReference>
<dbReference type="OrthoDB" id="201398at2759"/>
<dbReference type="PANTHER" id="PTHR18847:SF0">
    <property type="entry name" value="NUCLEAR CAP-BINDING PROTEIN SUBUNIT 2"/>
    <property type="match status" value="1"/>
</dbReference>
<evidence type="ECO:0000313" key="12">
    <source>
        <dbReference type="Proteomes" id="UP000530660"/>
    </source>
</evidence>
<evidence type="ECO:0000256" key="3">
    <source>
        <dbReference type="ARBA" id="ARBA00022664"/>
    </source>
</evidence>
<organism evidence="11 12">
    <name type="scientific">Cyanidiococcus yangmingshanensis</name>
    <dbReference type="NCBI Taxonomy" id="2690220"/>
    <lineage>
        <taxon>Eukaryota</taxon>
        <taxon>Rhodophyta</taxon>
        <taxon>Bangiophyceae</taxon>
        <taxon>Cyanidiales</taxon>
        <taxon>Cyanidiaceae</taxon>
        <taxon>Cyanidiococcus</taxon>
    </lineage>
</organism>
<dbReference type="Proteomes" id="UP000530660">
    <property type="component" value="Unassembled WGS sequence"/>
</dbReference>
<gene>
    <name evidence="11" type="primary">CBC2</name>
    <name evidence="11" type="ORF">F1559_004224</name>
</gene>
<evidence type="ECO:0000256" key="4">
    <source>
        <dbReference type="ARBA" id="ARBA00022884"/>
    </source>
</evidence>
<dbReference type="InterPro" id="IPR035979">
    <property type="entry name" value="RBD_domain_sf"/>
</dbReference>
<protein>
    <recommendedName>
        <fullName evidence="8">Nuclear cap-binding protein subunit 2</fullName>
    </recommendedName>
    <alternativeName>
        <fullName evidence="8">20 kDa nuclear cap-binding protein</fullName>
    </alternativeName>
</protein>
<dbReference type="Pfam" id="PF00076">
    <property type="entry name" value="RRM_1"/>
    <property type="match status" value="1"/>
</dbReference>
<comment type="similarity">
    <text evidence="2 8">Belongs to the RRM NCBP2 family.</text>
</comment>
<keyword evidence="3 8" id="KW-0507">mRNA processing</keyword>
<comment type="subcellular location">
    <subcellularLocation>
        <location evidence="1 8">Nucleus</location>
    </subcellularLocation>
</comment>
<dbReference type="PROSITE" id="PS50102">
    <property type="entry name" value="RRM"/>
    <property type="match status" value="1"/>
</dbReference>
<dbReference type="PANTHER" id="PTHR18847">
    <property type="entry name" value="20 KD NUCLEAR CAP BINDING PROTEIN"/>
    <property type="match status" value="1"/>
</dbReference>
<dbReference type="InterPro" id="IPR034148">
    <property type="entry name" value="NCBP2_RRM"/>
</dbReference>
<dbReference type="InterPro" id="IPR027157">
    <property type="entry name" value="NCBP2"/>
</dbReference>
<evidence type="ECO:0000259" key="10">
    <source>
        <dbReference type="PROSITE" id="PS50102"/>
    </source>
</evidence>
<feature type="domain" description="RRM" evidence="10">
    <location>
        <begin position="35"/>
        <end position="113"/>
    </location>
</feature>
<dbReference type="GO" id="GO:0005846">
    <property type="term" value="C:nuclear cap binding complex"/>
    <property type="evidence" value="ECO:0007669"/>
    <property type="project" value="InterPro"/>
</dbReference>
<dbReference type="SMART" id="SM00360">
    <property type="entry name" value="RRM"/>
    <property type="match status" value="1"/>
</dbReference>
<dbReference type="GO" id="GO:0000339">
    <property type="term" value="F:RNA cap binding"/>
    <property type="evidence" value="ECO:0007669"/>
    <property type="project" value="InterPro"/>
</dbReference>
<keyword evidence="12" id="KW-1185">Reference proteome</keyword>
<accession>A0A7J7IQC2</accession>
<evidence type="ECO:0000256" key="7">
    <source>
        <dbReference type="PROSITE-ProRule" id="PRU00176"/>
    </source>
</evidence>
<evidence type="ECO:0000256" key="5">
    <source>
        <dbReference type="ARBA" id="ARBA00023187"/>
    </source>
</evidence>
<sequence>MADLVRERLAPVSTYRDRQYVGTEDQREEQLLTTRTVYVGNLSVYTTEEQIHELFGRAGEIKRIVMGLDRFKRTPCGFCFVEFVAREGAEYAVELLHRSTLDDQVLKVDFDVGFQEGRQWGRGASGGQRAQDRQGHRQARKYR</sequence>